<evidence type="ECO:0000256" key="9">
    <source>
        <dbReference type="ARBA" id="ARBA00023136"/>
    </source>
</evidence>
<proteinExistence type="predicted"/>
<dbReference type="InterPro" id="IPR023614">
    <property type="entry name" value="Porin_dom_sf"/>
</dbReference>
<evidence type="ECO:0000256" key="5">
    <source>
        <dbReference type="ARBA" id="ARBA00022692"/>
    </source>
</evidence>
<evidence type="ECO:0000256" key="6">
    <source>
        <dbReference type="ARBA" id="ARBA00022729"/>
    </source>
</evidence>
<comment type="subunit">
    <text evidence="2">Homotrimer.</text>
</comment>
<evidence type="ECO:0000256" key="1">
    <source>
        <dbReference type="ARBA" id="ARBA00004571"/>
    </source>
</evidence>
<dbReference type="Pfam" id="PF13609">
    <property type="entry name" value="Porin_4"/>
    <property type="match status" value="1"/>
</dbReference>
<evidence type="ECO:0000256" key="7">
    <source>
        <dbReference type="ARBA" id="ARBA00023065"/>
    </source>
</evidence>
<evidence type="ECO:0000256" key="11">
    <source>
        <dbReference type="SAM" id="SignalP"/>
    </source>
</evidence>
<dbReference type="STRING" id="266265.Bxe_C0667"/>
<dbReference type="RefSeq" id="WP_011493821.1">
    <property type="nucleotide sequence ID" value="NC_007953.1"/>
</dbReference>
<evidence type="ECO:0000256" key="8">
    <source>
        <dbReference type="ARBA" id="ARBA00023114"/>
    </source>
</evidence>
<keyword evidence="4" id="KW-1134">Transmembrane beta strand</keyword>
<dbReference type="KEGG" id="bxb:DR64_7778"/>
<dbReference type="eggNOG" id="COG3203">
    <property type="taxonomic scope" value="Bacteria"/>
</dbReference>
<dbReference type="PANTHER" id="PTHR34501">
    <property type="entry name" value="PROTEIN YDDL-RELATED"/>
    <property type="match status" value="1"/>
</dbReference>
<dbReference type="InterPro" id="IPR001702">
    <property type="entry name" value="Porin_Gram-ve"/>
</dbReference>
<dbReference type="SUPFAM" id="SSF56935">
    <property type="entry name" value="Porins"/>
    <property type="match status" value="1"/>
</dbReference>
<evidence type="ECO:0000256" key="10">
    <source>
        <dbReference type="ARBA" id="ARBA00023237"/>
    </source>
</evidence>
<keyword evidence="9" id="KW-0472">Membrane</keyword>
<keyword evidence="3" id="KW-0813">Transport</keyword>
<keyword evidence="5" id="KW-0812">Transmembrane</keyword>
<keyword evidence="7" id="KW-0406">Ion transport</keyword>
<dbReference type="OrthoDB" id="8982743at2"/>
<dbReference type="GO" id="GO:0046930">
    <property type="term" value="C:pore complex"/>
    <property type="evidence" value="ECO:0007669"/>
    <property type="project" value="UniProtKB-KW"/>
</dbReference>
<keyword evidence="14" id="KW-1185">Reference proteome</keyword>
<feature type="signal peptide" evidence="11">
    <location>
        <begin position="1"/>
        <end position="22"/>
    </location>
</feature>
<evidence type="ECO:0000256" key="4">
    <source>
        <dbReference type="ARBA" id="ARBA00022452"/>
    </source>
</evidence>
<dbReference type="PANTHER" id="PTHR34501:SF9">
    <property type="entry name" value="MAJOR OUTER MEMBRANE PROTEIN P.IA"/>
    <property type="match status" value="1"/>
</dbReference>
<evidence type="ECO:0000259" key="12">
    <source>
        <dbReference type="Pfam" id="PF13609"/>
    </source>
</evidence>
<reference evidence="13 14" key="1">
    <citation type="journal article" date="2006" name="Proc. Natl. Acad. Sci. U.S.A.">
        <title>Burkholderia xenovorans LB400 harbors a multi-replicon, 9.73-Mbp genome shaped for versatility.</title>
        <authorList>
            <person name="Chain P.S."/>
            <person name="Denef V.J."/>
            <person name="Konstantinidis K.T."/>
            <person name="Vergez L.M."/>
            <person name="Agullo L."/>
            <person name="Reyes V.L."/>
            <person name="Hauser L."/>
            <person name="Cordova M."/>
            <person name="Gomez L."/>
            <person name="Gonzalez M."/>
            <person name="Land M."/>
            <person name="Lao V."/>
            <person name="Larimer F."/>
            <person name="LiPuma J.J."/>
            <person name="Mahenthiralingam E."/>
            <person name="Malfatti S.A."/>
            <person name="Marx C.J."/>
            <person name="Parnell J.J."/>
            <person name="Ramette A."/>
            <person name="Richardson P."/>
            <person name="Seeger M."/>
            <person name="Smith D."/>
            <person name="Spilker T."/>
            <person name="Sul W.J."/>
            <person name="Tsoi T.V."/>
            <person name="Ulrich L.E."/>
            <person name="Zhulin I.B."/>
            <person name="Tiedje J.M."/>
        </authorList>
    </citation>
    <scope>NUCLEOTIDE SEQUENCE [LARGE SCALE GENOMIC DNA]</scope>
    <source>
        <strain evidence="13 14">LB400</strain>
    </source>
</reference>
<accession>Q13H74</accession>
<dbReference type="CDD" id="cd00342">
    <property type="entry name" value="gram_neg_porins"/>
    <property type="match status" value="1"/>
</dbReference>
<evidence type="ECO:0000256" key="3">
    <source>
        <dbReference type="ARBA" id="ARBA00022448"/>
    </source>
</evidence>
<evidence type="ECO:0000256" key="2">
    <source>
        <dbReference type="ARBA" id="ARBA00011233"/>
    </source>
</evidence>
<dbReference type="GO" id="GO:0015288">
    <property type="term" value="F:porin activity"/>
    <property type="evidence" value="ECO:0007669"/>
    <property type="project" value="UniProtKB-KW"/>
</dbReference>
<protein>
    <submittedName>
        <fullName evidence="13">Outer membrane porin, OmpC family</fullName>
    </submittedName>
</protein>
<feature type="domain" description="Porin" evidence="12">
    <location>
        <begin position="10"/>
        <end position="354"/>
    </location>
</feature>
<dbReference type="EMBL" id="CP000272">
    <property type="protein sequence ID" value="ABE36565.1"/>
    <property type="molecule type" value="Genomic_DNA"/>
</dbReference>
<gene>
    <name evidence="13" type="ORF">Bxe_C0667</name>
</gene>
<dbReference type="GO" id="GO:0009279">
    <property type="term" value="C:cell outer membrane"/>
    <property type="evidence" value="ECO:0007669"/>
    <property type="project" value="UniProtKB-SubCell"/>
</dbReference>
<dbReference type="InterPro" id="IPR002299">
    <property type="entry name" value="Porin_Neis"/>
</dbReference>
<name>Q13H74_PARXL</name>
<keyword evidence="10" id="KW-0998">Cell outer membrane</keyword>
<dbReference type="KEGG" id="bxe:Bxe_C0667"/>
<evidence type="ECO:0000313" key="13">
    <source>
        <dbReference type="EMBL" id="ABE36565.1"/>
    </source>
</evidence>
<keyword evidence="6 11" id="KW-0732">Signal</keyword>
<dbReference type="PRINTS" id="PR00184">
    <property type="entry name" value="NEISSPPORIN"/>
</dbReference>
<keyword evidence="8" id="KW-0626">Porin</keyword>
<dbReference type="Gene3D" id="2.40.160.10">
    <property type="entry name" value="Porin"/>
    <property type="match status" value="1"/>
</dbReference>
<feature type="chain" id="PRO_5004182475" evidence="11">
    <location>
        <begin position="23"/>
        <end position="389"/>
    </location>
</feature>
<dbReference type="PRINTS" id="PR00182">
    <property type="entry name" value="ECOLNEIPORIN"/>
</dbReference>
<dbReference type="GO" id="GO:0034220">
    <property type="term" value="P:monoatomic ion transmembrane transport"/>
    <property type="evidence" value="ECO:0007669"/>
    <property type="project" value="InterPro"/>
</dbReference>
<dbReference type="InterPro" id="IPR050298">
    <property type="entry name" value="Gram-neg_bact_OMP"/>
</dbReference>
<organism evidence="13 14">
    <name type="scientific">Paraburkholderia xenovorans (strain LB400)</name>
    <dbReference type="NCBI Taxonomy" id="266265"/>
    <lineage>
        <taxon>Bacteria</taxon>
        <taxon>Pseudomonadati</taxon>
        <taxon>Pseudomonadota</taxon>
        <taxon>Betaproteobacteria</taxon>
        <taxon>Burkholderiales</taxon>
        <taxon>Burkholderiaceae</taxon>
        <taxon>Paraburkholderia</taxon>
    </lineage>
</organism>
<dbReference type="AlphaFoldDB" id="Q13H74"/>
<comment type="subcellular location">
    <subcellularLocation>
        <location evidence="1">Cell outer membrane</location>
        <topology evidence="1">Multi-pass membrane protein</topology>
    </subcellularLocation>
</comment>
<dbReference type="PATRIC" id="fig|266265.5.peg.8430"/>
<sequence length="389" mass="41128">MKIRLAMFSTALAMGIAAPVFAQSSVEIYGIIDEGPEYSSNAGGHPLYSITTAAQGGSRLGFRGTEDLGGGLKALFRLENGYDLGTGKLGQGGLMFGRQAYVGLEASHYGTVTLGRQYDDIVDFIGPLTVGDQWGGTIGSHPGDLDNFDNSFRTNNSVKYASPNYGGISFGGMYSFGGIAGDTSANRVWSMGAGYTGGPLQLGLGYLNVRNSNVSFFGNSGVTATTNNIASPVYSGYASATTYEVFGAGVNYTFGPALVGLLYSNIRFLSLNNTAQSGPNPNHLDGDAAFNDVEVSFRYHLTSALLLGLEYNYTRGNSMNGQDPAQYHQGTLGLDYFLSKRTDLYVVVAYQKASGVDSTGKAAVASINTVTPSSSDRQTIVSLGYRHKF</sequence>
<dbReference type="InterPro" id="IPR033900">
    <property type="entry name" value="Gram_neg_porin_domain"/>
</dbReference>
<dbReference type="Proteomes" id="UP000001817">
    <property type="component" value="Chromosome 3"/>
</dbReference>
<evidence type="ECO:0000313" key="14">
    <source>
        <dbReference type="Proteomes" id="UP000001817"/>
    </source>
</evidence>